<comment type="catalytic activity">
    <reaction evidence="5">
        <text>glucuronate acceptor + UDP-alpha-D-glucuronate = acceptor beta-D-glucuronoside + UDP + H(+)</text>
        <dbReference type="Rhea" id="RHEA:21032"/>
        <dbReference type="ChEBI" id="CHEBI:15378"/>
        <dbReference type="ChEBI" id="CHEBI:58052"/>
        <dbReference type="ChEBI" id="CHEBI:58223"/>
        <dbReference type="ChEBI" id="CHEBI:132367"/>
        <dbReference type="ChEBI" id="CHEBI:132368"/>
        <dbReference type="EC" id="2.4.1.17"/>
    </reaction>
</comment>
<dbReference type="AlphaFoldDB" id="A0A0A9VYA6"/>
<dbReference type="InterPro" id="IPR050271">
    <property type="entry name" value="UDP-glycosyltransferase"/>
</dbReference>
<dbReference type="SUPFAM" id="SSF53756">
    <property type="entry name" value="UDP-Glycosyltransferase/glycogen phosphorylase"/>
    <property type="match status" value="1"/>
</dbReference>
<reference evidence="6" key="2">
    <citation type="submission" date="2014-07" db="EMBL/GenBank/DDBJ databases">
        <authorList>
            <person name="Hull J."/>
        </authorList>
    </citation>
    <scope>NUCLEOTIDE SEQUENCE</scope>
</reference>
<comment type="subcellular location">
    <subcellularLocation>
        <location evidence="5">Membrane</location>
        <topology evidence="5">Single-pass membrane protein</topology>
    </subcellularLocation>
</comment>
<organism evidence="6">
    <name type="scientific">Lygus hesperus</name>
    <name type="common">Western plant bug</name>
    <dbReference type="NCBI Taxonomy" id="30085"/>
    <lineage>
        <taxon>Eukaryota</taxon>
        <taxon>Metazoa</taxon>
        <taxon>Ecdysozoa</taxon>
        <taxon>Arthropoda</taxon>
        <taxon>Hexapoda</taxon>
        <taxon>Insecta</taxon>
        <taxon>Pterygota</taxon>
        <taxon>Neoptera</taxon>
        <taxon>Paraneoptera</taxon>
        <taxon>Hemiptera</taxon>
        <taxon>Heteroptera</taxon>
        <taxon>Panheteroptera</taxon>
        <taxon>Cimicomorpha</taxon>
        <taxon>Miridae</taxon>
        <taxon>Mirini</taxon>
        <taxon>Lygus</taxon>
    </lineage>
</organism>
<gene>
    <name evidence="6" type="ORF">CM83_48988</name>
</gene>
<dbReference type="Gene3D" id="3.40.50.2000">
    <property type="entry name" value="Glycogen Phosphorylase B"/>
    <property type="match status" value="1"/>
</dbReference>
<evidence type="ECO:0000256" key="1">
    <source>
        <dbReference type="ARBA" id="ARBA00009995"/>
    </source>
</evidence>
<name>A0A0A9VYA6_LYGHE</name>
<evidence type="ECO:0000256" key="2">
    <source>
        <dbReference type="ARBA" id="ARBA00022676"/>
    </source>
</evidence>
<dbReference type="EC" id="2.4.1.17" evidence="5"/>
<dbReference type="GO" id="GO:0015020">
    <property type="term" value="F:glucuronosyltransferase activity"/>
    <property type="evidence" value="ECO:0007669"/>
    <property type="project" value="UniProtKB-EC"/>
</dbReference>
<keyword evidence="3 4" id="KW-0808">Transferase</keyword>
<dbReference type="Pfam" id="PF00201">
    <property type="entry name" value="UDPGT"/>
    <property type="match status" value="1"/>
</dbReference>
<keyword evidence="5" id="KW-0812">Transmembrane</keyword>
<protein>
    <recommendedName>
        <fullName evidence="5">UDP-glucuronosyltransferase</fullName>
        <ecNumber evidence="5">2.4.1.17</ecNumber>
    </recommendedName>
</protein>
<feature type="transmembrane region" description="Helical" evidence="5">
    <location>
        <begin position="489"/>
        <end position="511"/>
    </location>
</feature>
<dbReference type="EMBL" id="GBHO01043458">
    <property type="protein sequence ID" value="JAG00146.1"/>
    <property type="molecule type" value="Transcribed_RNA"/>
</dbReference>
<evidence type="ECO:0000256" key="5">
    <source>
        <dbReference type="RuleBase" id="RU362059"/>
    </source>
</evidence>
<comment type="similarity">
    <text evidence="1 4">Belongs to the UDP-glycosyltransferase family.</text>
</comment>
<keyword evidence="5" id="KW-0472">Membrane</keyword>
<reference evidence="6" key="1">
    <citation type="journal article" date="2014" name="PLoS ONE">
        <title>Transcriptome-Based Identification of ABC Transporters in the Western Tarnished Plant Bug Lygus hesperus.</title>
        <authorList>
            <person name="Hull J.J."/>
            <person name="Chaney K."/>
            <person name="Geib S.M."/>
            <person name="Fabrick J.A."/>
            <person name="Brent C.S."/>
            <person name="Walsh D."/>
            <person name="Lavine L.C."/>
        </authorList>
    </citation>
    <scope>NUCLEOTIDE SEQUENCE</scope>
</reference>
<dbReference type="PANTHER" id="PTHR48043">
    <property type="entry name" value="EG:EG0003.4 PROTEIN-RELATED"/>
    <property type="match status" value="1"/>
</dbReference>
<proteinExistence type="inferred from homology"/>
<dbReference type="CDD" id="cd03784">
    <property type="entry name" value="GT1_Gtf-like"/>
    <property type="match status" value="1"/>
</dbReference>
<dbReference type="FunFam" id="3.40.50.2000:FF:000021">
    <property type="entry name" value="UDP-glucuronosyltransferase"/>
    <property type="match status" value="1"/>
</dbReference>
<keyword evidence="2 4" id="KW-0328">Glycosyltransferase</keyword>
<dbReference type="GO" id="GO:0016020">
    <property type="term" value="C:membrane"/>
    <property type="evidence" value="ECO:0007669"/>
    <property type="project" value="UniProtKB-SubCell"/>
</dbReference>
<dbReference type="InterPro" id="IPR035595">
    <property type="entry name" value="UDP_glycos_trans_CS"/>
</dbReference>
<accession>A0A0A9VYA6</accession>
<dbReference type="InterPro" id="IPR002213">
    <property type="entry name" value="UDP_glucos_trans"/>
</dbReference>
<evidence type="ECO:0000313" key="6">
    <source>
        <dbReference type="EMBL" id="JAG00146.1"/>
    </source>
</evidence>
<feature type="non-terminal residue" evidence="6">
    <location>
        <position position="1"/>
    </location>
</feature>
<dbReference type="PROSITE" id="PS00375">
    <property type="entry name" value="UDPGT"/>
    <property type="match status" value="1"/>
</dbReference>
<sequence>LIGAPICALIMINLTWKLVIFALLGYCESARILVVLPSFGKSHHFVYRPVLKALAERGHNITYLTSVAWDDRPSSVDQRLITLNQKEIFEKLSKRVNPSNDITQLKSSSVQMSSMYNTIFNIVIPMCLEHPVTQALIHSDEEYDLVLSETMRGSEAYSAFAYRFNATGVVFLMRGDNSWPNELCGLPDNPSHMVDATSPFTDDMDFWQRLKNTYDSSYNKIMSYNNLRQHQEFVDKYFHNVSKNWPPVARMVSDQALVLVNSHHSVGYAYPKAPHVKEVGGVNMPEPKPLPMELEKYLENATHGLIYFSMGSNIDFGSIKAYHVLNIFVKVFSSRKEIVFWKESKNKEEDGTFDNIFRSAWFPQIDVLAHNKTKLFISHGGISSIFESVSMGVPIVGIPIFGDQKKNVQRAVKQGYAVLLELSNLTEASLSWALDEVLNNPKYKENAVRQSKLFHDRPMKPVDEAVYWIEYVLRHGKVLQPAAALMPFYQLYLLDILAFVFTSFVVTVILVRKSVHLVTGALLARKSILKKEKHH</sequence>
<dbReference type="PANTHER" id="PTHR48043:SF159">
    <property type="entry name" value="EG:EG0003.4 PROTEIN-RELATED"/>
    <property type="match status" value="1"/>
</dbReference>
<evidence type="ECO:0000256" key="3">
    <source>
        <dbReference type="ARBA" id="ARBA00022679"/>
    </source>
</evidence>
<keyword evidence="5" id="KW-1133">Transmembrane helix</keyword>
<evidence type="ECO:0000256" key="4">
    <source>
        <dbReference type="RuleBase" id="RU003718"/>
    </source>
</evidence>